<reference evidence="2" key="1">
    <citation type="submission" date="2018-06" db="EMBL/GenBank/DDBJ databases">
        <authorList>
            <person name="Zhirakovskaya E."/>
        </authorList>
    </citation>
    <scope>NUCLEOTIDE SEQUENCE</scope>
</reference>
<dbReference type="EMBL" id="UOFF01000448">
    <property type="protein sequence ID" value="VAW57745.1"/>
    <property type="molecule type" value="Genomic_DNA"/>
</dbReference>
<dbReference type="PANTHER" id="PTHR16099:SF5">
    <property type="entry name" value="NUCLEOTIDE TRIPHOSPHATE DIPHOSPHATASE NUDT15"/>
    <property type="match status" value="1"/>
</dbReference>
<proteinExistence type="predicted"/>
<dbReference type="Gene3D" id="3.90.79.10">
    <property type="entry name" value="Nucleoside Triphosphate Pyrophosphohydrolase"/>
    <property type="match status" value="1"/>
</dbReference>
<name>A0A3B0WP42_9ZZZZ</name>
<dbReference type="SUPFAM" id="SSF55811">
    <property type="entry name" value="Nudix"/>
    <property type="match status" value="1"/>
</dbReference>
<dbReference type="InterPro" id="IPR000086">
    <property type="entry name" value="NUDIX_hydrolase_dom"/>
</dbReference>
<evidence type="ECO:0000313" key="2">
    <source>
        <dbReference type="EMBL" id="VAW57745.1"/>
    </source>
</evidence>
<sequence>MSNTNFVASAVATLVIKHKKLLLGKRFENNRFIGWQCPGGYLNKGENIETAAKHICLNKAGINISDCHPGPYTNNIFSNDMHTTTLYIIAEDYVVQNSDVFENKKIEWSMFSLYNLPEPLFLPLRILQQQYNLAKILDG</sequence>
<feature type="domain" description="Nudix hydrolase" evidence="1">
    <location>
        <begin position="10"/>
        <end position="116"/>
    </location>
</feature>
<organism evidence="2">
    <name type="scientific">hydrothermal vent metagenome</name>
    <dbReference type="NCBI Taxonomy" id="652676"/>
    <lineage>
        <taxon>unclassified sequences</taxon>
        <taxon>metagenomes</taxon>
        <taxon>ecological metagenomes</taxon>
    </lineage>
</organism>
<accession>A0A3B0WP42</accession>
<dbReference type="Pfam" id="PF00293">
    <property type="entry name" value="NUDIX"/>
    <property type="match status" value="1"/>
</dbReference>
<dbReference type="PANTHER" id="PTHR16099">
    <property type="entry name" value="8-OXO-DGTP DIPHOSPHATES NUDT15"/>
    <property type="match status" value="1"/>
</dbReference>
<dbReference type="InterPro" id="IPR015797">
    <property type="entry name" value="NUDIX_hydrolase-like_dom_sf"/>
</dbReference>
<evidence type="ECO:0000259" key="1">
    <source>
        <dbReference type="Pfam" id="PF00293"/>
    </source>
</evidence>
<dbReference type="AlphaFoldDB" id="A0A3B0WP42"/>
<gene>
    <name evidence="2" type="ORF">MNBD_GAMMA07-279</name>
</gene>
<protein>
    <recommendedName>
        <fullName evidence="1">Nudix hydrolase domain-containing protein</fullName>
    </recommendedName>
</protein>